<dbReference type="Proteomes" id="UP000177130">
    <property type="component" value="Unassembled WGS sequence"/>
</dbReference>
<sequence length="149" mass="16475">MKEEALVSRDEIDDLTLRAIVYGPWTAHMEMIYSARLKPPCEEIIDRKVAKAEAKGLSAEEAEDKLLFIPTTKEVVTSWLTRGLHAGVPVGVAALYLSVGKSFGSGWEGYAANIFADESRAYSDLTDGGRRSADLMAIRHMKELIDLCR</sequence>
<gene>
    <name evidence="1" type="ORF">A3C72_01855</name>
</gene>
<protein>
    <submittedName>
        <fullName evidence="1">Uncharacterized protein</fullName>
    </submittedName>
</protein>
<name>A0A1G2MNL9_9BACT</name>
<accession>A0A1G2MNL9</accession>
<proteinExistence type="predicted"/>
<evidence type="ECO:0000313" key="2">
    <source>
        <dbReference type="Proteomes" id="UP000177130"/>
    </source>
</evidence>
<organism evidence="1 2">
    <name type="scientific">Candidatus Taylorbacteria bacterium RIFCSPHIGHO2_02_FULL_43_32b</name>
    <dbReference type="NCBI Taxonomy" id="1802306"/>
    <lineage>
        <taxon>Bacteria</taxon>
        <taxon>Candidatus Tayloriibacteriota</taxon>
    </lineage>
</organism>
<comment type="caution">
    <text evidence="1">The sequence shown here is derived from an EMBL/GenBank/DDBJ whole genome shotgun (WGS) entry which is preliminary data.</text>
</comment>
<dbReference type="EMBL" id="MHRK01000008">
    <property type="protein sequence ID" value="OHA24621.1"/>
    <property type="molecule type" value="Genomic_DNA"/>
</dbReference>
<dbReference type="AlphaFoldDB" id="A0A1G2MNL9"/>
<evidence type="ECO:0000313" key="1">
    <source>
        <dbReference type="EMBL" id="OHA24621.1"/>
    </source>
</evidence>
<reference evidence="1 2" key="1">
    <citation type="journal article" date="2016" name="Nat. Commun.">
        <title>Thousands of microbial genomes shed light on interconnected biogeochemical processes in an aquifer system.</title>
        <authorList>
            <person name="Anantharaman K."/>
            <person name="Brown C.T."/>
            <person name="Hug L.A."/>
            <person name="Sharon I."/>
            <person name="Castelle C.J."/>
            <person name="Probst A.J."/>
            <person name="Thomas B.C."/>
            <person name="Singh A."/>
            <person name="Wilkins M.J."/>
            <person name="Karaoz U."/>
            <person name="Brodie E.L."/>
            <person name="Williams K.H."/>
            <person name="Hubbard S.S."/>
            <person name="Banfield J.F."/>
        </authorList>
    </citation>
    <scope>NUCLEOTIDE SEQUENCE [LARGE SCALE GENOMIC DNA]</scope>
</reference>